<keyword evidence="2" id="KW-1185">Reference proteome</keyword>
<evidence type="ECO:0000313" key="2">
    <source>
        <dbReference type="Proteomes" id="UP000006334"/>
    </source>
</evidence>
<dbReference type="RefSeq" id="WP_008842535.1">
    <property type="nucleotide sequence ID" value="NZ_BAEN01000003.1"/>
</dbReference>
<sequence>MRLFVLIISIFLYSCASEVENEDLVGAWELLYDGQGDYWFSHVAFTASGEKCTISYSFDKNKELSASYYLSTYNLENNELTVKVVQSSSPYVNVGEEIKDKILNFNQNAFAMKMYYPIVGSSVDRFIKLEDIKVSSICSVVKNNS</sequence>
<dbReference type="Proteomes" id="UP000006334">
    <property type="component" value="Unassembled WGS sequence"/>
</dbReference>
<dbReference type="AlphaFoldDB" id="K6YMZ3"/>
<organism evidence="1 2">
    <name type="scientific">Aliiglaciecola lipolytica E3</name>
    <dbReference type="NCBI Taxonomy" id="1127673"/>
    <lineage>
        <taxon>Bacteria</taxon>
        <taxon>Pseudomonadati</taxon>
        <taxon>Pseudomonadota</taxon>
        <taxon>Gammaproteobacteria</taxon>
        <taxon>Alteromonadales</taxon>
        <taxon>Alteromonadaceae</taxon>
        <taxon>Aliiglaciecola</taxon>
    </lineage>
</organism>
<dbReference type="EMBL" id="BAEN01000003">
    <property type="protein sequence ID" value="GAC12715.1"/>
    <property type="molecule type" value="Genomic_DNA"/>
</dbReference>
<comment type="caution">
    <text evidence="1">The sequence shown here is derived from an EMBL/GenBank/DDBJ whole genome shotgun (WGS) entry which is preliminary data.</text>
</comment>
<evidence type="ECO:0000313" key="1">
    <source>
        <dbReference type="EMBL" id="GAC12715.1"/>
    </source>
</evidence>
<gene>
    <name evidence="1" type="ORF">GLIP_0060</name>
</gene>
<name>K6YMZ3_9ALTE</name>
<dbReference type="PROSITE" id="PS51257">
    <property type="entry name" value="PROKAR_LIPOPROTEIN"/>
    <property type="match status" value="1"/>
</dbReference>
<protein>
    <recommendedName>
        <fullName evidence="3">Lipocalin-like domain-containing protein</fullName>
    </recommendedName>
</protein>
<proteinExistence type="predicted"/>
<accession>K6YMZ3</accession>
<reference evidence="1 2" key="1">
    <citation type="journal article" date="2017" name="Antonie Van Leeuwenhoek">
        <title>Rhizobium rhizosphaerae sp. nov., a novel species isolated from rice rhizosphere.</title>
        <authorList>
            <person name="Zhao J.J."/>
            <person name="Zhang J."/>
            <person name="Zhang R.J."/>
            <person name="Zhang C.W."/>
            <person name="Yin H.Q."/>
            <person name="Zhang X.X."/>
        </authorList>
    </citation>
    <scope>NUCLEOTIDE SEQUENCE [LARGE SCALE GENOMIC DNA]</scope>
    <source>
        <strain evidence="1 2">E3</strain>
    </source>
</reference>
<dbReference type="OrthoDB" id="6399986at2"/>
<evidence type="ECO:0008006" key="3">
    <source>
        <dbReference type="Google" id="ProtNLM"/>
    </source>
</evidence>